<keyword evidence="15" id="KW-1185">Reference proteome</keyword>
<dbReference type="InterPro" id="IPR015915">
    <property type="entry name" value="Kelch-typ_b-propeller"/>
</dbReference>
<comment type="pathway">
    <text evidence="3">Protein modification; protein ubiquitination.</text>
</comment>
<keyword evidence="10" id="KW-0009">Actin-binding</keyword>
<protein>
    <recommendedName>
        <fullName evidence="5">Kelch-like protein diablo</fullName>
    </recommendedName>
</protein>
<dbReference type="InterPro" id="IPR000210">
    <property type="entry name" value="BTB/POZ_dom"/>
</dbReference>
<dbReference type="EMBL" id="JH431789">
    <property type="status" value="NOT_ANNOTATED_CDS"/>
    <property type="molecule type" value="Genomic_DNA"/>
</dbReference>
<dbReference type="Pfam" id="PF07707">
    <property type="entry name" value="BACK"/>
    <property type="match status" value="1"/>
</dbReference>
<keyword evidence="6" id="KW-0880">Kelch repeat</keyword>
<dbReference type="GO" id="GO:0005634">
    <property type="term" value="C:nucleus"/>
    <property type="evidence" value="ECO:0007669"/>
    <property type="project" value="UniProtKB-SubCell"/>
</dbReference>
<dbReference type="FunFam" id="1.25.40.420:FF:000001">
    <property type="entry name" value="Kelch-like family member 12"/>
    <property type="match status" value="1"/>
</dbReference>
<evidence type="ECO:0000313" key="14">
    <source>
        <dbReference type="EnsemblMetazoa" id="SMAR007449-PA"/>
    </source>
</evidence>
<dbReference type="PROSITE" id="PS50097">
    <property type="entry name" value="BTB"/>
    <property type="match status" value="1"/>
</dbReference>
<dbReference type="Pfam" id="PF24681">
    <property type="entry name" value="Kelch_KLHDC2_KLHL20_DRC7"/>
    <property type="match status" value="1"/>
</dbReference>
<evidence type="ECO:0000256" key="7">
    <source>
        <dbReference type="ARBA" id="ARBA00022490"/>
    </source>
</evidence>
<evidence type="ECO:0000256" key="4">
    <source>
        <dbReference type="ARBA" id="ARBA00005288"/>
    </source>
</evidence>
<dbReference type="UniPathway" id="UPA00143"/>
<dbReference type="Pfam" id="PF00651">
    <property type="entry name" value="BTB"/>
    <property type="match status" value="1"/>
</dbReference>
<dbReference type="SMART" id="SM00875">
    <property type="entry name" value="BACK"/>
    <property type="match status" value="1"/>
</dbReference>
<dbReference type="FunFam" id="3.30.710.10:FF:000001">
    <property type="entry name" value="Kelch-like family member 20"/>
    <property type="match status" value="1"/>
</dbReference>
<dbReference type="EnsemblMetazoa" id="SMAR007449-RA">
    <property type="protein sequence ID" value="SMAR007449-PA"/>
    <property type="gene ID" value="SMAR007449"/>
</dbReference>
<keyword evidence="8" id="KW-0677">Repeat</keyword>
<accession>T1J1M7</accession>
<dbReference type="SUPFAM" id="SSF117281">
    <property type="entry name" value="Kelch motif"/>
    <property type="match status" value="1"/>
</dbReference>
<name>T1J1M7_STRMM</name>
<keyword evidence="7" id="KW-0963">Cytoplasm</keyword>
<dbReference type="GO" id="GO:0005737">
    <property type="term" value="C:cytoplasm"/>
    <property type="evidence" value="ECO:0007669"/>
    <property type="project" value="UniProtKB-SubCell"/>
</dbReference>
<dbReference type="InterPro" id="IPR006652">
    <property type="entry name" value="Kelch_1"/>
</dbReference>
<dbReference type="FunFam" id="2.120.10.80:FF:000024">
    <property type="entry name" value="Kelch-like ECH-associated protein 1"/>
    <property type="match status" value="1"/>
</dbReference>
<organism evidence="14 15">
    <name type="scientific">Strigamia maritima</name>
    <name type="common">European centipede</name>
    <name type="synonym">Geophilus maritimus</name>
    <dbReference type="NCBI Taxonomy" id="126957"/>
    <lineage>
        <taxon>Eukaryota</taxon>
        <taxon>Metazoa</taxon>
        <taxon>Ecdysozoa</taxon>
        <taxon>Arthropoda</taxon>
        <taxon>Myriapoda</taxon>
        <taxon>Chilopoda</taxon>
        <taxon>Pleurostigmophora</taxon>
        <taxon>Geophilomorpha</taxon>
        <taxon>Linotaeniidae</taxon>
        <taxon>Strigamia</taxon>
    </lineage>
</organism>
<keyword evidence="11" id="KW-0539">Nucleus</keyword>
<evidence type="ECO:0000256" key="11">
    <source>
        <dbReference type="ARBA" id="ARBA00023242"/>
    </source>
</evidence>
<evidence type="ECO:0000256" key="8">
    <source>
        <dbReference type="ARBA" id="ARBA00022737"/>
    </source>
</evidence>
<evidence type="ECO:0000256" key="10">
    <source>
        <dbReference type="ARBA" id="ARBA00023203"/>
    </source>
</evidence>
<dbReference type="GO" id="GO:0003779">
    <property type="term" value="F:actin binding"/>
    <property type="evidence" value="ECO:0007669"/>
    <property type="project" value="UniProtKB-KW"/>
</dbReference>
<dbReference type="SMART" id="SM00225">
    <property type="entry name" value="BTB"/>
    <property type="match status" value="1"/>
</dbReference>
<dbReference type="eggNOG" id="KOG4441">
    <property type="taxonomic scope" value="Eukaryota"/>
</dbReference>
<dbReference type="InterPro" id="IPR017096">
    <property type="entry name" value="BTB-kelch_protein"/>
</dbReference>
<evidence type="ECO:0000256" key="2">
    <source>
        <dbReference type="ARBA" id="ARBA00004496"/>
    </source>
</evidence>
<dbReference type="GO" id="GO:0016567">
    <property type="term" value="P:protein ubiquitination"/>
    <property type="evidence" value="ECO:0007669"/>
    <property type="project" value="UniProtKB-UniPathway"/>
</dbReference>
<dbReference type="STRING" id="126957.T1J1M7"/>
<sequence>MDTKSQICPRTPSCFRPRKSNGESLANGEMKFSIPTYPREALSVMELMRRNHMLCDVQLLVGEETFRVHKIILAGASPYFKAMFTGGLKECEMNSITLQGICPSTLGQLLCFMYSSEITVNEMNVCQLLPAATMYQMNHVIDACCAFLENQLDPSNVIGIANFAIQHGCVDLDKKANEFIDQHFSQVSRQEEFLQLSGCQLVMLIKRDALNVRSEQEVYDAVVRWVKNEPSRQPKLQHILYAVRCHFLTPNFLKDQLKHCDLLRNMPQCREYLNQIFQDLTLHKTPCDKQRTPNAPRVIYVAGGYLRHSLSFMECFNLDDQKWTGLEDLPMPRSGLGGAFIHGLFYAVGGRNNSPEGNQDSNSVDLFDPRTCTWRRCSPMSIARNRVGVGVIDGMLYAVGGSAGTEHHNSVEKYDPDDDKWLSVKAMSTKRIGVGVAVVNRLLYAVGGFDGTNRLRSVECFHPENDEWTPVAPMITCRSGAGVVALDHFVYAVGGYDGVSQLRTVERYDTEKNEWQTVSEMNSPRSALGVAVLDGKLYALGGYDGTEFLATVEIYDPATDKWTMTTQMTSGRSGHAAAVWIAPCTVHCDEVE</sequence>
<dbReference type="SUPFAM" id="SSF54695">
    <property type="entry name" value="POZ domain"/>
    <property type="match status" value="1"/>
</dbReference>
<reference evidence="15" key="1">
    <citation type="submission" date="2011-05" db="EMBL/GenBank/DDBJ databases">
        <authorList>
            <person name="Richards S.R."/>
            <person name="Qu J."/>
            <person name="Jiang H."/>
            <person name="Jhangiani S.N."/>
            <person name="Agravi P."/>
            <person name="Goodspeed R."/>
            <person name="Gross S."/>
            <person name="Mandapat C."/>
            <person name="Jackson L."/>
            <person name="Mathew T."/>
            <person name="Pu L."/>
            <person name="Thornton R."/>
            <person name="Saada N."/>
            <person name="Wilczek-Boney K.B."/>
            <person name="Lee S."/>
            <person name="Kovar C."/>
            <person name="Wu Y."/>
            <person name="Scherer S.E."/>
            <person name="Worley K.C."/>
            <person name="Muzny D.M."/>
            <person name="Gibbs R."/>
        </authorList>
    </citation>
    <scope>NUCLEOTIDE SEQUENCE</scope>
    <source>
        <strain evidence="15">Brora</strain>
    </source>
</reference>
<feature type="domain" description="BTB" evidence="13">
    <location>
        <begin position="55"/>
        <end position="122"/>
    </location>
</feature>
<dbReference type="Pfam" id="PF01344">
    <property type="entry name" value="Kelch_1"/>
    <property type="match status" value="2"/>
</dbReference>
<evidence type="ECO:0000313" key="15">
    <source>
        <dbReference type="Proteomes" id="UP000014500"/>
    </source>
</evidence>
<dbReference type="AlphaFoldDB" id="T1J1M7"/>
<reference evidence="14" key="2">
    <citation type="submission" date="2015-02" db="UniProtKB">
        <authorList>
            <consortium name="EnsemblMetazoa"/>
        </authorList>
    </citation>
    <scope>IDENTIFICATION</scope>
</reference>
<dbReference type="PANTHER" id="PTHR24412">
    <property type="entry name" value="KELCH PROTEIN"/>
    <property type="match status" value="1"/>
</dbReference>
<evidence type="ECO:0000256" key="6">
    <source>
        <dbReference type="ARBA" id="ARBA00022441"/>
    </source>
</evidence>
<dbReference type="Gene3D" id="1.25.40.420">
    <property type="match status" value="1"/>
</dbReference>
<evidence type="ECO:0000256" key="12">
    <source>
        <dbReference type="ARBA" id="ARBA00043912"/>
    </source>
</evidence>
<dbReference type="Gene3D" id="2.120.10.80">
    <property type="entry name" value="Kelch-type beta propeller"/>
    <property type="match status" value="1"/>
</dbReference>
<dbReference type="HOGENOM" id="CLU_004253_14_2_1"/>
<comment type="subcellular location">
    <subcellularLocation>
        <location evidence="2">Cytoplasm</location>
    </subcellularLocation>
    <subcellularLocation>
        <location evidence="1">Nucleus</location>
    </subcellularLocation>
</comment>
<dbReference type="InterPro" id="IPR011333">
    <property type="entry name" value="SKP1/BTB/POZ_sf"/>
</dbReference>
<dbReference type="PIRSF" id="PIRSF037037">
    <property type="entry name" value="Kelch-like_protein_gigaxonin"/>
    <property type="match status" value="1"/>
</dbReference>
<dbReference type="InterPro" id="IPR011705">
    <property type="entry name" value="BACK"/>
</dbReference>
<evidence type="ECO:0000256" key="9">
    <source>
        <dbReference type="ARBA" id="ARBA00022786"/>
    </source>
</evidence>
<dbReference type="SMART" id="SM00612">
    <property type="entry name" value="Kelch"/>
    <property type="match status" value="6"/>
</dbReference>
<comment type="similarity">
    <text evidence="4">Belongs to the KEAP1 family.</text>
</comment>
<dbReference type="PhylomeDB" id="T1J1M7"/>
<evidence type="ECO:0000256" key="5">
    <source>
        <dbReference type="ARBA" id="ARBA00013699"/>
    </source>
</evidence>
<dbReference type="PANTHER" id="PTHR24412:SF401">
    <property type="entry name" value="FI11917P"/>
    <property type="match status" value="1"/>
</dbReference>
<evidence type="ECO:0000256" key="1">
    <source>
        <dbReference type="ARBA" id="ARBA00004123"/>
    </source>
</evidence>
<evidence type="ECO:0000256" key="3">
    <source>
        <dbReference type="ARBA" id="ARBA00004906"/>
    </source>
</evidence>
<dbReference type="Gene3D" id="3.30.710.10">
    <property type="entry name" value="Potassium Channel Kv1.1, Chain A"/>
    <property type="match status" value="1"/>
</dbReference>
<comment type="function">
    <text evidence="12">Probable substrate-specific adapter of an E3 ubiquitin-protein ligase complex which mediates the ubiquitination and subsequent proteasomal degradation of target proteins. May have a role in synapse differentiation and growth.</text>
</comment>
<dbReference type="OMA" id="TECLTEY"/>
<evidence type="ECO:0000259" key="13">
    <source>
        <dbReference type="PROSITE" id="PS50097"/>
    </source>
</evidence>
<dbReference type="Proteomes" id="UP000014500">
    <property type="component" value="Unassembled WGS sequence"/>
</dbReference>
<proteinExistence type="inferred from homology"/>
<keyword evidence="9" id="KW-0833">Ubl conjugation pathway</keyword>